<dbReference type="InterPro" id="IPR013078">
    <property type="entry name" value="His_Pase_superF_clade-1"/>
</dbReference>
<dbReference type="AlphaFoldDB" id="A0A1S9ZV09"/>
<dbReference type="SMART" id="SM00855">
    <property type="entry name" value="PGAM"/>
    <property type="match status" value="1"/>
</dbReference>
<dbReference type="RefSeq" id="WP_078277425.1">
    <property type="nucleotide sequence ID" value="NZ_CAACXO010000030.1"/>
</dbReference>
<keyword evidence="1" id="KW-0378">Hydrolase</keyword>
<name>A0A1S9ZV09_9GAMM</name>
<reference evidence="3 5" key="2">
    <citation type="submission" date="2018-06" db="EMBL/GenBank/DDBJ databases">
        <authorList>
            <consortium name="Pathogen Informatics"/>
            <person name="Doyle S."/>
        </authorList>
    </citation>
    <scope>NUCLEOTIDE SEQUENCE [LARGE SCALE GENOMIC DNA]</scope>
    <source>
        <strain evidence="3 5">NCTC10293</strain>
    </source>
</reference>
<dbReference type="Proteomes" id="UP000255279">
    <property type="component" value="Unassembled WGS sequence"/>
</dbReference>
<evidence type="ECO:0000313" key="3">
    <source>
        <dbReference type="EMBL" id="STZ14632.1"/>
    </source>
</evidence>
<dbReference type="SUPFAM" id="SSF53254">
    <property type="entry name" value="Phosphoglycerate mutase-like"/>
    <property type="match status" value="1"/>
</dbReference>
<sequence length="171" mass="18412">MKLIFVRHGQAGPYCADDAGRDLTEFGEAQARQTGEYLANNHQIDLIIASPYNRANQTARLILQAITDKNAESESADMPAFITVSSITPDDDPTIGLDDIDCAIRNKFGDDANDKTIAVVCHMPIVARMTAILDGLPPAPFALAECRCFDAPVIAPDLGVQRAAFVPAQPE</sequence>
<dbReference type="CDD" id="cd07067">
    <property type="entry name" value="HP_PGM_like"/>
    <property type="match status" value="1"/>
</dbReference>
<dbReference type="EMBL" id="MUXU01000077">
    <property type="protein sequence ID" value="OOR87304.1"/>
    <property type="molecule type" value="Genomic_DNA"/>
</dbReference>
<organism evidence="2 4">
    <name type="scientific">Moraxella caviae</name>
    <dbReference type="NCBI Taxonomy" id="34060"/>
    <lineage>
        <taxon>Bacteria</taxon>
        <taxon>Pseudomonadati</taxon>
        <taxon>Pseudomonadota</taxon>
        <taxon>Gammaproteobacteria</taxon>
        <taxon>Moraxellales</taxon>
        <taxon>Moraxellaceae</taxon>
        <taxon>Moraxella</taxon>
    </lineage>
</organism>
<protein>
    <submittedName>
        <fullName evidence="2">Histidine phosphatase family protein</fullName>
    </submittedName>
    <submittedName>
        <fullName evidence="3">Phosphohistidine phosphatase</fullName>
    </submittedName>
</protein>
<dbReference type="PANTHER" id="PTHR20935">
    <property type="entry name" value="PHOSPHOGLYCERATE MUTASE-RELATED"/>
    <property type="match status" value="1"/>
</dbReference>
<dbReference type="Gene3D" id="3.40.50.1240">
    <property type="entry name" value="Phosphoglycerate mutase-like"/>
    <property type="match status" value="1"/>
</dbReference>
<gene>
    <name evidence="2" type="ORF">B0181_10415</name>
    <name evidence="3" type="ORF">NCTC10293_02229</name>
</gene>
<evidence type="ECO:0000313" key="4">
    <source>
        <dbReference type="Proteomes" id="UP000190435"/>
    </source>
</evidence>
<dbReference type="STRING" id="34060.B0181_10415"/>
<proteinExistence type="predicted"/>
<reference evidence="2 4" key="1">
    <citation type="submission" date="2017-02" db="EMBL/GenBank/DDBJ databases">
        <title>Draft genome sequence of Moraxella caviae CCUG 355 type strain.</title>
        <authorList>
            <person name="Engstrom-Jakobsson H."/>
            <person name="Salva-Serra F."/>
            <person name="Thorell K."/>
            <person name="Gonzales-Siles L."/>
            <person name="Karlsson R."/>
            <person name="Boulund F."/>
            <person name="Engstrand L."/>
            <person name="Moore E."/>
        </authorList>
    </citation>
    <scope>NUCLEOTIDE SEQUENCE [LARGE SCALE GENOMIC DNA]</scope>
    <source>
        <strain evidence="2 4">CCUG 355</strain>
    </source>
</reference>
<dbReference type="Pfam" id="PF00300">
    <property type="entry name" value="His_Phos_1"/>
    <property type="match status" value="1"/>
</dbReference>
<dbReference type="InterPro" id="IPR051021">
    <property type="entry name" value="Mito_Ser/Thr_phosphatase"/>
</dbReference>
<dbReference type="EMBL" id="UGQE01000004">
    <property type="protein sequence ID" value="STZ14632.1"/>
    <property type="molecule type" value="Genomic_DNA"/>
</dbReference>
<dbReference type="Proteomes" id="UP000190435">
    <property type="component" value="Unassembled WGS sequence"/>
</dbReference>
<dbReference type="OrthoDB" id="92610at2"/>
<dbReference type="InterPro" id="IPR029033">
    <property type="entry name" value="His_PPase_superfam"/>
</dbReference>
<keyword evidence="4" id="KW-1185">Reference proteome</keyword>
<evidence type="ECO:0000256" key="1">
    <source>
        <dbReference type="ARBA" id="ARBA00022801"/>
    </source>
</evidence>
<accession>A0A1S9ZV09</accession>
<dbReference type="GO" id="GO:0016787">
    <property type="term" value="F:hydrolase activity"/>
    <property type="evidence" value="ECO:0007669"/>
    <property type="project" value="UniProtKB-KW"/>
</dbReference>
<evidence type="ECO:0000313" key="5">
    <source>
        <dbReference type="Proteomes" id="UP000255279"/>
    </source>
</evidence>
<evidence type="ECO:0000313" key="2">
    <source>
        <dbReference type="EMBL" id="OOR87304.1"/>
    </source>
</evidence>